<evidence type="ECO:0000256" key="7">
    <source>
        <dbReference type="ARBA" id="ARBA00023286"/>
    </source>
</evidence>
<evidence type="ECO:0000313" key="13">
    <source>
        <dbReference type="Proteomes" id="UP001283361"/>
    </source>
</evidence>
<dbReference type="InterPro" id="IPR014710">
    <property type="entry name" value="RmlC-like_jellyroll"/>
</dbReference>
<feature type="compositionally biased region" description="Polar residues" evidence="9">
    <location>
        <begin position="337"/>
        <end position="354"/>
    </location>
</feature>
<feature type="compositionally biased region" description="Low complexity" evidence="9">
    <location>
        <begin position="267"/>
        <end position="276"/>
    </location>
</feature>
<evidence type="ECO:0000256" key="6">
    <source>
        <dbReference type="ARBA" id="ARBA00023136"/>
    </source>
</evidence>
<keyword evidence="13" id="KW-1185">Reference proteome</keyword>
<evidence type="ECO:0000259" key="11">
    <source>
        <dbReference type="PROSITE" id="PS50042"/>
    </source>
</evidence>
<feature type="compositionally biased region" description="Basic and acidic residues" evidence="9">
    <location>
        <begin position="457"/>
        <end position="466"/>
    </location>
</feature>
<feature type="region of interest" description="Disordered" evidence="9">
    <location>
        <begin position="250"/>
        <end position="290"/>
    </location>
</feature>
<dbReference type="PROSITE" id="PS00889">
    <property type="entry name" value="CNMP_BINDING_2"/>
    <property type="match status" value="1"/>
</dbReference>
<dbReference type="Pfam" id="PF00027">
    <property type="entry name" value="cNMP_binding"/>
    <property type="match status" value="1"/>
</dbReference>
<feature type="region of interest" description="Disordered" evidence="9">
    <location>
        <begin position="400"/>
        <end position="427"/>
    </location>
</feature>
<evidence type="ECO:0000256" key="10">
    <source>
        <dbReference type="SAM" id="Phobius"/>
    </source>
</evidence>
<feature type="compositionally biased region" description="Basic residues" evidence="9">
    <location>
        <begin position="444"/>
        <end position="456"/>
    </location>
</feature>
<feature type="compositionally biased region" description="Basic and acidic residues" evidence="9">
    <location>
        <begin position="1254"/>
        <end position="1272"/>
    </location>
</feature>
<feature type="transmembrane region" description="Helical" evidence="10">
    <location>
        <begin position="18"/>
        <end position="40"/>
    </location>
</feature>
<feature type="region of interest" description="Disordered" evidence="9">
    <location>
        <begin position="444"/>
        <end position="466"/>
    </location>
</feature>
<feature type="region of interest" description="Disordered" evidence="9">
    <location>
        <begin position="1254"/>
        <end position="1307"/>
    </location>
</feature>
<dbReference type="SUPFAM" id="SSF51206">
    <property type="entry name" value="cAMP-binding domain-like"/>
    <property type="match status" value="1"/>
</dbReference>
<feature type="compositionally biased region" description="Low complexity" evidence="9">
    <location>
        <begin position="401"/>
        <end position="418"/>
    </location>
</feature>
<evidence type="ECO:0000313" key="12">
    <source>
        <dbReference type="EMBL" id="KAK3757069.1"/>
    </source>
</evidence>
<dbReference type="PROSITE" id="PS50042">
    <property type="entry name" value="CNMP_BINDING_3"/>
    <property type="match status" value="1"/>
</dbReference>
<feature type="region of interest" description="Disordered" evidence="9">
    <location>
        <begin position="306"/>
        <end position="386"/>
    </location>
</feature>
<keyword evidence="8" id="KW-0407">Ion channel</keyword>
<gene>
    <name evidence="12" type="ORF">RRG08_021256</name>
</gene>
<dbReference type="PROSITE" id="PS00888">
    <property type="entry name" value="CNMP_BINDING_1"/>
    <property type="match status" value="1"/>
</dbReference>
<sequence>MLEYHKFVREANQYSYKYVFVIVSYLIGVFVFATIVGQVGNVINNRNASRQEFERLLDGAKIYMQTHNVPHNLQKRVQRWYDYVWSRGRLNGCDINSLGLLPDKLKTELAIHVNLETLKKVTIFQECQPEFLHDLVLKMKAYIFTPGDLICRRGEVAREMFIIADGVVEIISETGVMLKRMGAGDFFGEIGILNLDGGINRRTADVRSVGYLELFVLSREDVLGALKDHPEAESIIRDYGQRRLREVEAHRQKVKPLKVRGNQEVTSASGNSNSSGPGSGGGGGSAGSQTVPNRLLATLRSLNPAVRRQSSQVNHYPGSPPASAGSGGPAAVATSLGGVTTGNSSPGLGTSVSCGTPLPNAQPQQQQQQQQCLQPGSGSASQRFVPPSVAQTGGLFELPLSQQQQQQQQHQAVQSSGSEDLTSGTGSDSVVAAECLEATLAHLQHKHRRHHQHQHQHTGEKQGKQQHMFTEDFSGRRRSFAYIRTAYTKFRNVFHRRRQQQQRRSLDSALYYGVTGKGDGGWSWGRAKRGVGRGMVVGTQSLEAVEGRLYRDSVNIETCSLGSQTPRGKWLIGSDEEDCDEEHRLIDGYHQLTADESDSEKERYNANRKNDAFDREDGYVDETRKCTERDKLIKSGCSGTVLGHETMPNANLSPSSDKPRIKSIANNASHRKPVSKDGLVYMPLCLENLDENITTEISNKDADNDWLESGGTNNKPVKSDVYGSKHVAFEEQEEHCWQGRKDKVYGISRTDGRGSNCKDVKDITLPCDIKTPDNERKTTVDNNSNYHSKAGANVVSRSAFRDQSWRSLSPTLSESFQDKKVSHDRANQNAFGSGTPIKNDNYGGFHQQHQHVCSNSEDKTGISFDSVYERHNLADVSGSLEVLQETNMPFSQSPGFSVNFSTPREPGPKFRLTTKPGNIARNFIQCELYRHGSLPSVASKSGSDLSRSDNLEHFKVLSRPQTVAFQTNSCQNGNPTSVYKSPIRSSTGLLSSMQVLPPQRPSFISPFVCSSEKQNVKKSMPCVSFLGFSQQTSETYSPCLPAANGNGSPNADDTPTTAGTLSQSWSNDTLHSGPDMIALNEIRPRSRTSEFKPNISRRVRGRASTFRDVSPRPASPTAFDLMCRCDPAENFNKYIGNLRIGGRLAQVGPNSLSTHNRNRDETGCDRGSFVDNVMFNADRNSMNETSKTPGLPGLYLGGVHRVVDAGCPGGQDLYSTGVLALNNPKSFKRRSSDSPALRRRSLSYPILQDIRDWKSEPRARRSSSQEERHFTFDDTSAPNVSPTVTRLRKNRSGGIQREGSGKCGRSQPMSIIQASSSEYPYQQIAEQLQTMSGMIDKRLTHLEEVYNLTTERLEKLASSQEALLRMLAQRSASHPSKLGSDERSSSSSSGDGGGGGGGGGGGSGKERGSLDPLQEDNALTASRV</sequence>
<keyword evidence="3 10" id="KW-0812">Transmembrane</keyword>
<feature type="compositionally biased region" description="Polar residues" evidence="9">
    <location>
        <begin position="372"/>
        <end position="382"/>
    </location>
</feature>
<keyword evidence="2" id="KW-0813">Transport</keyword>
<dbReference type="Gene3D" id="2.60.120.10">
    <property type="entry name" value="Jelly Rolls"/>
    <property type="match status" value="1"/>
</dbReference>
<dbReference type="EMBL" id="JAWDGP010005413">
    <property type="protein sequence ID" value="KAK3757069.1"/>
    <property type="molecule type" value="Genomic_DNA"/>
</dbReference>
<dbReference type="GO" id="GO:0044877">
    <property type="term" value="F:protein-containing complex binding"/>
    <property type="evidence" value="ECO:0007669"/>
    <property type="project" value="TreeGrafter"/>
</dbReference>
<keyword evidence="4 10" id="KW-1133">Transmembrane helix</keyword>
<feature type="compositionally biased region" description="Gly residues" evidence="9">
    <location>
        <begin position="1390"/>
        <end position="1403"/>
    </location>
</feature>
<evidence type="ECO:0000256" key="3">
    <source>
        <dbReference type="ARBA" id="ARBA00022692"/>
    </source>
</evidence>
<evidence type="ECO:0000256" key="9">
    <source>
        <dbReference type="SAM" id="MobiDB-lite"/>
    </source>
</evidence>
<evidence type="ECO:0000256" key="2">
    <source>
        <dbReference type="ARBA" id="ARBA00022448"/>
    </source>
</evidence>
<dbReference type="PANTHER" id="PTHR45638:SF7">
    <property type="entry name" value="CYCLIC NUCLEOTIDE-GATED ION CHANNEL-LIKE, ISOFORM E"/>
    <property type="match status" value="1"/>
</dbReference>
<feature type="compositionally biased region" description="Low complexity" evidence="9">
    <location>
        <begin position="362"/>
        <end position="371"/>
    </location>
</feature>
<feature type="compositionally biased region" description="Polar residues" evidence="9">
    <location>
        <begin position="1273"/>
        <end position="1284"/>
    </location>
</feature>
<evidence type="ECO:0000256" key="8">
    <source>
        <dbReference type="ARBA" id="ARBA00023303"/>
    </source>
</evidence>
<feature type="region of interest" description="Disordered" evidence="9">
    <location>
        <begin position="1368"/>
        <end position="1424"/>
    </location>
</feature>
<proteinExistence type="predicted"/>
<dbReference type="InterPro" id="IPR018488">
    <property type="entry name" value="cNMP-bd_CS"/>
</dbReference>
<dbReference type="InterPro" id="IPR050866">
    <property type="entry name" value="CNG_cation_channel"/>
</dbReference>
<dbReference type="PANTHER" id="PTHR45638">
    <property type="entry name" value="CYCLIC NUCLEOTIDE-GATED CATION CHANNEL SUBUNIT A"/>
    <property type="match status" value="1"/>
</dbReference>
<dbReference type="GO" id="GO:0016020">
    <property type="term" value="C:membrane"/>
    <property type="evidence" value="ECO:0007669"/>
    <property type="project" value="UniProtKB-SubCell"/>
</dbReference>
<keyword evidence="5" id="KW-0406">Ion transport</keyword>
<name>A0AAE0YTL8_9GAST</name>
<dbReference type="FunFam" id="1.10.287.630:FF:000001">
    <property type="entry name" value="Cyclic nucleotide-gated channel alpha 3"/>
    <property type="match status" value="1"/>
</dbReference>
<protein>
    <recommendedName>
        <fullName evidence="11">Cyclic nucleotide-binding domain-containing protein</fullName>
    </recommendedName>
</protein>
<keyword evidence="6 10" id="KW-0472">Membrane</keyword>
<feature type="compositionally biased region" description="Polar residues" evidence="9">
    <location>
        <begin position="1045"/>
        <end position="1070"/>
    </location>
</feature>
<evidence type="ECO:0000256" key="4">
    <source>
        <dbReference type="ARBA" id="ARBA00022989"/>
    </source>
</evidence>
<dbReference type="InterPro" id="IPR018490">
    <property type="entry name" value="cNMP-bd_dom_sf"/>
</dbReference>
<keyword evidence="7" id="KW-1071">Ligand-gated ion channel</keyword>
<feature type="domain" description="Cyclic nucleotide-binding" evidence="11">
    <location>
        <begin position="123"/>
        <end position="220"/>
    </location>
</feature>
<accession>A0AAE0YTL8</accession>
<comment type="subcellular location">
    <subcellularLocation>
        <location evidence="1">Membrane</location>
        <topology evidence="1">Multi-pass membrane protein</topology>
    </subcellularLocation>
</comment>
<reference evidence="12" key="1">
    <citation type="journal article" date="2023" name="G3 (Bethesda)">
        <title>A reference genome for the long-term kleptoplast-retaining sea slug Elysia crispata morphotype clarki.</title>
        <authorList>
            <person name="Eastman K.E."/>
            <person name="Pendleton A.L."/>
            <person name="Shaikh M.A."/>
            <person name="Suttiyut T."/>
            <person name="Ogas R."/>
            <person name="Tomko P."/>
            <person name="Gavelis G."/>
            <person name="Widhalm J.R."/>
            <person name="Wisecaver J.H."/>
        </authorList>
    </citation>
    <scope>NUCLEOTIDE SEQUENCE</scope>
    <source>
        <strain evidence="12">ECLA1</strain>
    </source>
</reference>
<comment type="caution">
    <text evidence="12">The sequence shown here is derived from an EMBL/GenBank/DDBJ whole genome shotgun (WGS) entry which is preliminary data.</text>
</comment>
<dbReference type="InterPro" id="IPR000595">
    <property type="entry name" value="cNMP-bd_dom"/>
</dbReference>
<dbReference type="Gene3D" id="1.10.287.630">
    <property type="entry name" value="Helix hairpin bin"/>
    <property type="match status" value="1"/>
</dbReference>
<evidence type="ECO:0000256" key="5">
    <source>
        <dbReference type="ARBA" id="ARBA00023065"/>
    </source>
</evidence>
<dbReference type="GO" id="GO:0005221">
    <property type="term" value="F:intracellularly cyclic nucleotide-activated monoatomic cation channel activity"/>
    <property type="evidence" value="ECO:0007669"/>
    <property type="project" value="InterPro"/>
</dbReference>
<feature type="compositionally biased region" description="Gly residues" evidence="9">
    <location>
        <begin position="277"/>
        <end position="286"/>
    </location>
</feature>
<feature type="region of interest" description="Disordered" evidence="9">
    <location>
        <begin position="1039"/>
        <end position="1072"/>
    </location>
</feature>
<dbReference type="SMART" id="SM00100">
    <property type="entry name" value="cNMP"/>
    <property type="match status" value="1"/>
</dbReference>
<dbReference type="Proteomes" id="UP001283361">
    <property type="component" value="Unassembled WGS sequence"/>
</dbReference>
<dbReference type="CDD" id="cd00038">
    <property type="entry name" value="CAP_ED"/>
    <property type="match status" value="1"/>
</dbReference>
<evidence type="ECO:0000256" key="1">
    <source>
        <dbReference type="ARBA" id="ARBA00004141"/>
    </source>
</evidence>
<organism evidence="12 13">
    <name type="scientific">Elysia crispata</name>
    <name type="common">lettuce slug</name>
    <dbReference type="NCBI Taxonomy" id="231223"/>
    <lineage>
        <taxon>Eukaryota</taxon>
        <taxon>Metazoa</taxon>
        <taxon>Spiralia</taxon>
        <taxon>Lophotrochozoa</taxon>
        <taxon>Mollusca</taxon>
        <taxon>Gastropoda</taxon>
        <taxon>Heterobranchia</taxon>
        <taxon>Euthyneura</taxon>
        <taxon>Panpulmonata</taxon>
        <taxon>Sacoglossa</taxon>
        <taxon>Placobranchoidea</taxon>
        <taxon>Plakobranchidae</taxon>
        <taxon>Elysia</taxon>
    </lineage>
</organism>